<dbReference type="Gene3D" id="3.40.630.70">
    <property type="entry name" value="Leucyl/phenylalanyl-tRNA-protein transferase, C-terminal domain"/>
    <property type="match status" value="1"/>
</dbReference>
<dbReference type="InterPro" id="IPR042221">
    <property type="entry name" value="Leu/Phe-tRNA_Trfase_N"/>
</dbReference>
<dbReference type="GO" id="GO:0005737">
    <property type="term" value="C:cytoplasm"/>
    <property type="evidence" value="ECO:0007669"/>
    <property type="project" value="UniProtKB-SubCell"/>
</dbReference>
<dbReference type="NCBIfam" id="TIGR00667">
    <property type="entry name" value="aat"/>
    <property type="match status" value="1"/>
</dbReference>
<dbReference type="FunFam" id="3.30.70.3550:FF:000001">
    <property type="entry name" value="Leucyl/phenylalanyl-tRNA--protein transferase"/>
    <property type="match status" value="1"/>
</dbReference>
<evidence type="ECO:0000256" key="11">
    <source>
        <dbReference type="ARBA" id="ARBA00074372"/>
    </source>
</evidence>
<comment type="catalytic activity">
    <reaction evidence="6 15">
        <text>N-terminal L-arginyl-[protein] + L-leucyl-tRNA(Leu) = N-terminal L-leucyl-L-arginyl-[protein] + tRNA(Leu) + H(+)</text>
        <dbReference type="Rhea" id="RHEA:50416"/>
        <dbReference type="Rhea" id="RHEA-COMP:9613"/>
        <dbReference type="Rhea" id="RHEA-COMP:9622"/>
        <dbReference type="Rhea" id="RHEA-COMP:12672"/>
        <dbReference type="Rhea" id="RHEA-COMP:12673"/>
        <dbReference type="ChEBI" id="CHEBI:15378"/>
        <dbReference type="ChEBI" id="CHEBI:64719"/>
        <dbReference type="ChEBI" id="CHEBI:78442"/>
        <dbReference type="ChEBI" id="CHEBI:78494"/>
        <dbReference type="ChEBI" id="CHEBI:133044"/>
        <dbReference type="EC" id="2.3.2.6"/>
    </reaction>
</comment>
<name>A0A7Z0LI92_9GAMM</name>
<gene>
    <name evidence="15" type="primary">aat</name>
    <name evidence="16" type="ORF">HZS81_01375</name>
</gene>
<evidence type="ECO:0000313" key="17">
    <source>
        <dbReference type="Proteomes" id="UP000586119"/>
    </source>
</evidence>
<evidence type="ECO:0000256" key="9">
    <source>
        <dbReference type="ARBA" id="ARBA00061535"/>
    </source>
</evidence>
<dbReference type="GO" id="GO:0008914">
    <property type="term" value="F:leucyl-tRNA--protein transferase activity"/>
    <property type="evidence" value="ECO:0007669"/>
    <property type="project" value="UniProtKB-UniRule"/>
</dbReference>
<dbReference type="InterPro" id="IPR004616">
    <property type="entry name" value="Leu/Phe-tRNA_Trfase"/>
</dbReference>
<dbReference type="EC" id="2.3.2.6" evidence="10 15"/>
<dbReference type="SUPFAM" id="SSF55729">
    <property type="entry name" value="Acyl-CoA N-acyltransferases (Nat)"/>
    <property type="match status" value="1"/>
</dbReference>
<keyword evidence="2 15" id="KW-0963">Cytoplasm</keyword>
<keyword evidence="17" id="KW-1185">Reference proteome</keyword>
<dbReference type="PANTHER" id="PTHR30098">
    <property type="entry name" value="LEUCYL/PHENYLALANYL-TRNA--PROTEIN TRANSFERASE"/>
    <property type="match status" value="1"/>
</dbReference>
<dbReference type="RefSeq" id="WP_179928752.1">
    <property type="nucleotide sequence ID" value="NZ_JACCDF010000001.1"/>
</dbReference>
<keyword evidence="3 15" id="KW-0808">Transferase</keyword>
<protein>
    <recommendedName>
        <fullName evidence="11 15">Leucyl/phenylalanyl-tRNA--protein transferase</fullName>
        <ecNumber evidence="10 15">2.3.2.6</ecNumber>
    </recommendedName>
    <alternativeName>
        <fullName evidence="12 15">L/F-transferase</fullName>
    </alternativeName>
    <alternativeName>
        <fullName evidence="13 15">Leucyltransferase</fullName>
    </alternativeName>
    <alternativeName>
        <fullName evidence="14 15">Phenyalanyltransferase</fullName>
    </alternativeName>
</protein>
<evidence type="ECO:0000256" key="14">
    <source>
        <dbReference type="ARBA" id="ARBA00083640"/>
    </source>
</evidence>
<dbReference type="PANTHER" id="PTHR30098:SF2">
    <property type="entry name" value="LEUCYL_PHENYLALANYL-TRNA--PROTEIN TRANSFERASE"/>
    <property type="match status" value="1"/>
</dbReference>
<sequence length="265" mass="29588">MLPWLSASFPHFPDTGMALDEPDGLLAAGGELSPTWLVSAYRQGIFPWYSDGDPILWWSPNPRMVLFPEAFKQRRSLTKRLRHGGFRVTLDQQFDTVINACAAPRRHESGTWITPDMQDAYCQLHERGIAHSIEVTHQERLVGGLYGLAMGPVFFGESMFSHQPDASKVALAYLSAAMHQHGGKIIDCQMHTPHLASLGAVTVAREAFINYLKVWLPSQAFAWPASSDEAPRVPPSPWLNALAEPNNTDLIHRRTLTPPKEANRE</sequence>
<comment type="caution">
    <text evidence="16">The sequence shown here is derived from an EMBL/GenBank/DDBJ whole genome shotgun (WGS) entry which is preliminary data.</text>
</comment>
<organism evidence="16 17">
    <name type="scientific">Vreelandella salicampi</name>
    <dbReference type="NCBI Taxonomy" id="1449798"/>
    <lineage>
        <taxon>Bacteria</taxon>
        <taxon>Pseudomonadati</taxon>
        <taxon>Pseudomonadota</taxon>
        <taxon>Gammaproteobacteria</taxon>
        <taxon>Oceanospirillales</taxon>
        <taxon>Halomonadaceae</taxon>
        <taxon>Vreelandella</taxon>
    </lineage>
</organism>
<dbReference type="AlphaFoldDB" id="A0A7Z0LI92"/>
<evidence type="ECO:0000256" key="3">
    <source>
        <dbReference type="ARBA" id="ARBA00022679"/>
    </source>
</evidence>
<dbReference type="Proteomes" id="UP000586119">
    <property type="component" value="Unassembled WGS sequence"/>
</dbReference>
<comment type="catalytic activity">
    <reaction evidence="5 15">
        <text>L-phenylalanyl-tRNA(Phe) + an N-terminal L-alpha-aminoacyl-[protein] = an N-terminal L-phenylalanyl-L-alpha-aminoacyl-[protein] + tRNA(Phe)</text>
        <dbReference type="Rhea" id="RHEA:43632"/>
        <dbReference type="Rhea" id="RHEA-COMP:9668"/>
        <dbReference type="Rhea" id="RHEA-COMP:9699"/>
        <dbReference type="Rhea" id="RHEA-COMP:10636"/>
        <dbReference type="Rhea" id="RHEA-COMP:10637"/>
        <dbReference type="ChEBI" id="CHEBI:78442"/>
        <dbReference type="ChEBI" id="CHEBI:78531"/>
        <dbReference type="ChEBI" id="CHEBI:78597"/>
        <dbReference type="ChEBI" id="CHEBI:83561"/>
        <dbReference type="EC" id="2.3.2.6"/>
    </reaction>
</comment>
<reference evidence="16 17" key="1">
    <citation type="journal article" date="2015" name="Int. J. Syst. Evol. Microbiol.">
        <title>Halomonas salicampi sp. nov., a halotolerant and alkalitolerant bacterium isolated from a saltern soil.</title>
        <authorList>
            <person name="Lee J.C."/>
            <person name="Kim Y.S."/>
            <person name="Yun B.S."/>
            <person name="Whang K.S."/>
        </authorList>
    </citation>
    <scope>NUCLEOTIDE SEQUENCE [LARGE SCALE GENOMIC DNA]</scope>
    <source>
        <strain evidence="16 17">BH103</strain>
    </source>
</reference>
<dbReference type="InterPro" id="IPR016181">
    <property type="entry name" value="Acyl_CoA_acyltransferase"/>
</dbReference>
<evidence type="ECO:0000256" key="15">
    <source>
        <dbReference type="HAMAP-Rule" id="MF_00688"/>
    </source>
</evidence>
<evidence type="ECO:0000256" key="12">
    <source>
        <dbReference type="ARBA" id="ARBA00077136"/>
    </source>
</evidence>
<accession>A0A7Z0LI92</accession>
<evidence type="ECO:0000256" key="8">
    <source>
        <dbReference type="ARBA" id="ARBA00054043"/>
    </source>
</evidence>
<proteinExistence type="inferred from homology"/>
<evidence type="ECO:0000256" key="1">
    <source>
        <dbReference type="ARBA" id="ARBA00004496"/>
    </source>
</evidence>
<comment type="function">
    <text evidence="8 15">Functions in the N-end rule pathway of protein degradation where it conjugates Leu, Phe and, less efficiently, Met from aminoacyl-tRNAs to the N-termini of proteins containing an N-terminal arginine or lysine.</text>
</comment>
<dbReference type="InterPro" id="IPR042203">
    <property type="entry name" value="Leu/Phe-tRNA_Trfase_C"/>
</dbReference>
<dbReference type="EMBL" id="JACCDF010000001">
    <property type="protein sequence ID" value="NYS59417.1"/>
    <property type="molecule type" value="Genomic_DNA"/>
</dbReference>
<evidence type="ECO:0000256" key="6">
    <source>
        <dbReference type="ARBA" id="ARBA00050652"/>
    </source>
</evidence>
<evidence type="ECO:0000256" key="7">
    <source>
        <dbReference type="ARBA" id="ARBA00051538"/>
    </source>
</evidence>
<dbReference type="GO" id="GO:0030163">
    <property type="term" value="P:protein catabolic process"/>
    <property type="evidence" value="ECO:0007669"/>
    <property type="project" value="UniProtKB-UniRule"/>
</dbReference>
<dbReference type="HAMAP" id="MF_00688">
    <property type="entry name" value="Leu_Phe_trans"/>
    <property type="match status" value="1"/>
</dbReference>
<evidence type="ECO:0000256" key="13">
    <source>
        <dbReference type="ARBA" id="ARBA00077165"/>
    </source>
</evidence>
<comment type="catalytic activity">
    <reaction evidence="7 15">
        <text>N-terminal L-lysyl-[protein] + L-leucyl-tRNA(Leu) = N-terminal L-leucyl-L-lysyl-[protein] + tRNA(Leu) + H(+)</text>
        <dbReference type="Rhea" id="RHEA:12340"/>
        <dbReference type="Rhea" id="RHEA-COMP:9613"/>
        <dbReference type="Rhea" id="RHEA-COMP:9622"/>
        <dbReference type="Rhea" id="RHEA-COMP:12670"/>
        <dbReference type="Rhea" id="RHEA-COMP:12671"/>
        <dbReference type="ChEBI" id="CHEBI:15378"/>
        <dbReference type="ChEBI" id="CHEBI:65249"/>
        <dbReference type="ChEBI" id="CHEBI:78442"/>
        <dbReference type="ChEBI" id="CHEBI:78494"/>
        <dbReference type="ChEBI" id="CHEBI:133043"/>
        <dbReference type="EC" id="2.3.2.6"/>
    </reaction>
</comment>
<dbReference type="Pfam" id="PF03588">
    <property type="entry name" value="Leu_Phe_trans"/>
    <property type="match status" value="1"/>
</dbReference>
<dbReference type="Gene3D" id="3.30.70.3550">
    <property type="entry name" value="Leucyl/phenylalanyl-tRNA-protein transferase, N-terminal domain"/>
    <property type="match status" value="1"/>
</dbReference>
<evidence type="ECO:0000256" key="4">
    <source>
        <dbReference type="ARBA" id="ARBA00023315"/>
    </source>
</evidence>
<comment type="similarity">
    <text evidence="9 15">Belongs to the L/F-transferase family.</text>
</comment>
<evidence type="ECO:0000256" key="10">
    <source>
        <dbReference type="ARBA" id="ARBA00066767"/>
    </source>
</evidence>
<comment type="subcellular location">
    <subcellularLocation>
        <location evidence="1 15">Cytoplasm</location>
    </subcellularLocation>
</comment>
<evidence type="ECO:0000313" key="16">
    <source>
        <dbReference type="EMBL" id="NYS59417.1"/>
    </source>
</evidence>
<evidence type="ECO:0000256" key="2">
    <source>
        <dbReference type="ARBA" id="ARBA00022490"/>
    </source>
</evidence>
<keyword evidence="4 15" id="KW-0012">Acyltransferase</keyword>
<evidence type="ECO:0000256" key="5">
    <source>
        <dbReference type="ARBA" id="ARBA00050607"/>
    </source>
</evidence>